<feature type="region of interest" description="Disordered" evidence="1">
    <location>
        <begin position="25"/>
        <end position="56"/>
    </location>
</feature>
<dbReference type="EMBL" id="LS974621">
    <property type="protein sequence ID" value="CAG7876801.1"/>
    <property type="molecule type" value="Genomic_DNA"/>
</dbReference>
<evidence type="ECO:0000313" key="2">
    <source>
        <dbReference type="EMBL" id="CAG7876801.1"/>
    </source>
</evidence>
<name>A0A8D9DJD7_BRACM</name>
<evidence type="ECO:0000313" key="3">
    <source>
        <dbReference type="Proteomes" id="UP000694005"/>
    </source>
</evidence>
<protein>
    <submittedName>
        <fullName evidence="2">Uncharacterized protein</fullName>
    </submittedName>
</protein>
<organism evidence="2 3">
    <name type="scientific">Brassica campestris</name>
    <name type="common">Field mustard</name>
    <dbReference type="NCBI Taxonomy" id="3711"/>
    <lineage>
        <taxon>Eukaryota</taxon>
        <taxon>Viridiplantae</taxon>
        <taxon>Streptophyta</taxon>
        <taxon>Embryophyta</taxon>
        <taxon>Tracheophyta</taxon>
        <taxon>Spermatophyta</taxon>
        <taxon>Magnoliopsida</taxon>
        <taxon>eudicotyledons</taxon>
        <taxon>Gunneridae</taxon>
        <taxon>Pentapetalae</taxon>
        <taxon>rosids</taxon>
        <taxon>malvids</taxon>
        <taxon>Brassicales</taxon>
        <taxon>Brassicaceae</taxon>
        <taxon>Brassiceae</taxon>
        <taxon>Brassica</taxon>
    </lineage>
</organism>
<gene>
    <name evidence="2" type="ORF">BRAPAZ1V2_A05P33220.2</name>
</gene>
<evidence type="ECO:0000256" key="1">
    <source>
        <dbReference type="SAM" id="MobiDB-lite"/>
    </source>
</evidence>
<dbReference type="Proteomes" id="UP000694005">
    <property type="component" value="Chromosome A05"/>
</dbReference>
<accession>A0A8D9DJD7</accession>
<dbReference type="Gramene" id="A05p33220.2_BraZ1">
    <property type="protein sequence ID" value="A05p33220.2_BraZ1.CDS.1"/>
    <property type="gene ID" value="A05g33220.2_BraZ1"/>
</dbReference>
<sequence length="56" mass="6600">MLVVNLYSPEDNSEALNKTQKHKYVDEDKLMEGEGKGKNMKGEEEEFRHRTRTEET</sequence>
<proteinExistence type="predicted"/>
<dbReference type="AlphaFoldDB" id="A0A8D9DJD7"/>
<reference evidence="2 3" key="1">
    <citation type="submission" date="2021-07" db="EMBL/GenBank/DDBJ databases">
        <authorList>
            <consortium name="Genoscope - CEA"/>
            <person name="William W."/>
        </authorList>
    </citation>
    <scope>NUCLEOTIDE SEQUENCE [LARGE SCALE GENOMIC DNA]</scope>
</reference>